<name>A0A0C9T8P6_SPHS4</name>
<protein>
    <submittedName>
        <fullName evidence="1">Uncharacterized protein</fullName>
    </submittedName>
</protein>
<proteinExistence type="predicted"/>
<sequence>MSEVAPSAGTQELPAVLPEGRRIIEGGIHKKSVDELLVLTRLPFNEPLWPVKKGNDSLKLKKKPTFKQLVDNLLDDNLGMKVALPLPSPTVQAEAASHWSNALLS</sequence>
<gene>
    <name evidence="1" type="ORF">M422DRAFT_273669</name>
</gene>
<dbReference type="Proteomes" id="UP000054279">
    <property type="component" value="Unassembled WGS sequence"/>
</dbReference>
<organism evidence="1 2">
    <name type="scientific">Sphaerobolus stellatus (strain SS14)</name>
    <dbReference type="NCBI Taxonomy" id="990650"/>
    <lineage>
        <taxon>Eukaryota</taxon>
        <taxon>Fungi</taxon>
        <taxon>Dikarya</taxon>
        <taxon>Basidiomycota</taxon>
        <taxon>Agaricomycotina</taxon>
        <taxon>Agaricomycetes</taxon>
        <taxon>Phallomycetidae</taxon>
        <taxon>Geastrales</taxon>
        <taxon>Sphaerobolaceae</taxon>
        <taxon>Sphaerobolus</taxon>
    </lineage>
</organism>
<accession>A0A0C9T8P6</accession>
<evidence type="ECO:0000313" key="2">
    <source>
        <dbReference type="Proteomes" id="UP000054279"/>
    </source>
</evidence>
<reference evidence="1 2" key="1">
    <citation type="submission" date="2014-06" db="EMBL/GenBank/DDBJ databases">
        <title>Evolutionary Origins and Diversification of the Mycorrhizal Mutualists.</title>
        <authorList>
            <consortium name="DOE Joint Genome Institute"/>
            <consortium name="Mycorrhizal Genomics Consortium"/>
            <person name="Kohler A."/>
            <person name="Kuo A."/>
            <person name="Nagy L.G."/>
            <person name="Floudas D."/>
            <person name="Copeland A."/>
            <person name="Barry K.W."/>
            <person name="Cichocki N."/>
            <person name="Veneault-Fourrey C."/>
            <person name="LaButti K."/>
            <person name="Lindquist E.A."/>
            <person name="Lipzen A."/>
            <person name="Lundell T."/>
            <person name="Morin E."/>
            <person name="Murat C."/>
            <person name="Riley R."/>
            <person name="Ohm R."/>
            <person name="Sun H."/>
            <person name="Tunlid A."/>
            <person name="Henrissat B."/>
            <person name="Grigoriev I.V."/>
            <person name="Hibbett D.S."/>
            <person name="Martin F."/>
        </authorList>
    </citation>
    <scope>NUCLEOTIDE SEQUENCE [LARGE SCALE GENOMIC DNA]</scope>
    <source>
        <strain evidence="1 2">SS14</strain>
    </source>
</reference>
<dbReference type="HOGENOM" id="CLU_2238314_0_0_1"/>
<dbReference type="AlphaFoldDB" id="A0A0C9T8P6"/>
<evidence type="ECO:0000313" key="1">
    <source>
        <dbReference type="EMBL" id="KIJ25388.1"/>
    </source>
</evidence>
<keyword evidence="2" id="KW-1185">Reference proteome</keyword>
<dbReference type="EMBL" id="KN837418">
    <property type="protein sequence ID" value="KIJ25388.1"/>
    <property type="molecule type" value="Genomic_DNA"/>
</dbReference>